<dbReference type="PANTHER" id="PTHR21275:SF1">
    <property type="entry name" value="RWD DOMAIN-CONTAINING PROTEIN 4"/>
    <property type="match status" value="1"/>
</dbReference>
<dbReference type="InterPro" id="IPR006575">
    <property type="entry name" value="RWD_dom"/>
</dbReference>
<dbReference type="InterPro" id="IPR042770">
    <property type="entry name" value="RWDD4"/>
</dbReference>
<dbReference type="PANTHER" id="PTHR21275">
    <property type="entry name" value="RWD DOMAIN-CONTAINING PROTEIN 4"/>
    <property type="match status" value="1"/>
</dbReference>
<dbReference type="InterPro" id="IPR016135">
    <property type="entry name" value="UBQ-conjugating_enzyme/RWD"/>
</dbReference>
<proteinExistence type="predicted"/>
<dbReference type="SMART" id="SM00591">
    <property type="entry name" value="RWD"/>
    <property type="match status" value="1"/>
</dbReference>
<dbReference type="Gene3D" id="3.10.110.10">
    <property type="entry name" value="Ubiquitin Conjugating Enzyme"/>
    <property type="match status" value="1"/>
</dbReference>
<organism evidence="2">
    <name type="scientific">Schistocephalus solidus</name>
    <name type="common">Tapeworm</name>
    <dbReference type="NCBI Taxonomy" id="70667"/>
    <lineage>
        <taxon>Eukaryota</taxon>
        <taxon>Metazoa</taxon>
        <taxon>Spiralia</taxon>
        <taxon>Lophotrochozoa</taxon>
        <taxon>Platyhelminthes</taxon>
        <taxon>Cestoda</taxon>
        <taxon>Eucestoda</taxon>
        <taxon>Diphyllobothriidea</taxon>
        <taxon>Diphyllobothriidae</taxon>
        <taxon>Schistocephalus</taxon>
    </lineage>
</organism>
<name>A0A183SX58_SCHSO</name>
<dbReference type="Pfam" id="PF05773">
    <property type="entry name" value="RWD"/>
    <property type="match status" value="1"/>
</dbReference>
<dbReference type="PROSITE" id="PS50908">
    <property type="entry name" value="RWD"/>
    <property type="match status" value="1"/>
</dbReference>
<evidence type="ECO:0000313" key="2">
    <source>
        <dbReference type="WBParaSite" id="SSLN_0000914701-mRNA-1"/>
    </source>
</evidence>
<dbReference type="WBParaSite" id="SSLN_0000914701-mRNA-1">
    <property type="protein sequence ID" value="SSLN_0000914701-mRNA-1"/>
    <property type="gene ID" value="SSLN_0000914701"/>
</dbReference>
<protein>
    <submittedName>
        <fullName evidence="2">RWD domain-containing protein 4</fullName>
    </submittedName>
</protein>
<reference evidence="2" key="1">
    <citation type="submission" date="2016-06" db="UniProtKB">
        <authorList>
            <consortium name="WormBaseParasite"/>
        </authorList>
    </citation>
    <scope>IDENTIFICATION</scope>
</reference>
<evidence type="ECO:0000259" key="1">
    <source>
        <dbReference type="PROSITE" id="PS50908"/>
    </source>
</evidence>
<feature type="domain" description="RWD" evidence="1">
    <location>
        <begin position="20"/>
        <end position="121"/>
    </location>
</feature>
<dbReference type="AlphaFoldDB" id="A0A183SX58"/>
<accession>A0A183SX58</accession>
<sequence>LPFAFIDYFTLTVVFLFTQEERTVLESIYTPEELSISSDYTVTFHLNDPGSSESFVVHITWPKKYPFETPSIDLDAFCNRHLPQTLKEKIINDLNDLAKLNTGEPLTFTLIEHLRENAASYFEEIKEARSAQCVKSNAETVSDFIPVLAKFQTKEKPVKGPALTKSQKRRQLNRLDASGNLPRGWNWVDIVKHLRQTGSQEVENM</sequence>
<dbReference type="SUPFAM" id="SSF54495">
    <property type="entry name" value="UBC-like"/>
    <property type="match status" value="1"/>
</dbReference>